<protein>
    <submittedName>
        <fullName evidence="1">Uncharacterized protein</fullName>
    </submittedName>
</protein>
<comment type="caution">
    <text evidence="1">The sequence shown here is derived from an EMBL/GenBank/DDBJ whole genome shotgun (WGS) entry which is preliminary data.</text>
</comment>
<gene>
    <name evidence="1" type="ORF">ACFFHU_15260</name>
</gene>
<dbReference type="RefSeq" id="WP_377339324.1">
    <property type="nucleotide sequence ID" value="NZ_JBHLUE010000011.1"/>
</dbReference>
<accession>A0ABV6NXI3</accession>
<evidence type="ECO:0000313" key="2">
    <source>
        <dbReference type="Proteomes" id="UP001589894"/>
    </source>
</evidence>
<dbReference type="EMBL" id="JBHLUE010000011">
    <property type="protein sequence ID" value="MFC0565490.1"/>
    <property type="molecule type" value="Genomic_DNA"/>
</dbReference>
<keyword evidence="2" id="KW-1185">Reference proteome</keyword>
<dbReference type="Proteomes" id="UP001589894">
    <property type="component" value="Unassembled WGS sequence"/>
</dbReference>
<sequence>MLPRQAAAGAVAALLQELLVGDERYRRQWQQYSRRRSSSLHQAAVAQVLALHLWDHGERSDAAVSLPRELKDRVSRALNGTAISAETLTWVIAAFAIDQVDQARLWEAFDGYCDPRGVSRTLRRQRQLARRQRHHTVSLFERYLLTGDRSLVRRSTAHTIQAAEDGVTAYIFNHEPAADRIEVIYGGRLGERLQYGDGLQAVEIVLDHELRQWESTSLEYRTHFRAGTQFPTEVRRPAFARARNVDLAVHFDGAPPRHAWWCVWSDHVDGNPLREAPEAIHRASIRRYVPFIEQTVVGFRWEW</sequence>
<organism evidence="1 2">
    <name type="scientific">Plantactinospora siamensis</name>
    <dbReference type="NCBI Taxonomy" id="555372"/>
    <lineage>
        <taxon>Bacteria</taxon>
        <taxon>Bacillati</taxon>
        <taxon>Actinomycetota</taxon>
        <taxon>Actinomycetes</taxon>
        <taxon>Micromonosporales</taxon>
        <taxon>Micromonosporaceae</taxon>
        <taxon>Plantactinospora</taxon>
    </lineage>
</organism>
<evidence type="ECO:0000313" key="1">
    <source>
        <dbReference type="EMBL" id="MFC0565490.1"/>
    </source>
</evidence>
<proteinExistence type="predicted"/>
<name>A0ABV6NXI3_9ACTN</name>
<reference evidence="1 2" key="1">
    <citation type="submission" date="2024-09" db="EMBL/GenBank/DDBJ databases">
        <authorList>
            <person name="Sun Q."/>
            <person name="Mori K."/>
        </authorList>
    </citation>
    <scope>NUCLEOTIDE SEQUENCE [LARGE SCALE GENOMIC DNA]</scope>
    <source>
        <strain evidence="1 2">TBRC 2205</strain>
    </source>
</reference>